<feature type="transmembrane region" description="Helical" evidence="7">
    <location>
        <begin position="60"/>
        <end position="77"/>
    </location>
</feature>
<evidence type="ECO:0000256" key="4">
    <source>
        <dbReference type="ARBA" id="ARBA00022989"/>
    </source>
</evidence>
<dbReference type="PANTHER" id="PTHR21716:SF64">
    <property type="entry name" value="AI-2 TRANSPORT PROTEIN TQSA"/>
    <property type="match status" value="1"/>
</dbReference>
<proteinExistence type="inferred from homology"/>
<evidence type="ECO:0000256" key="7">
    <source>
        <dbReference type="SAM" id="Phobius"/>
    </source>
</evidence>
<organism evidence="8 9">
    <name type="scientific">Kribbella soli</name>
    <dbReference type="NCBI Taxonomy" id="1124743"/>
    <lineage>
        <taxon>Bacteria</taxon>
        <taxon>Bacillati</taxon>
        <taxon>Actinomycetota</taxon>
        <taxon>Actinomycetes</taxon>
        <taxon>Propionibacteriales</taxon>
        <taxon>Kribbellaceae</taxon>
        <taxon>Kribbella</taxon>
    </lineage>
</organism>
<dbReference type="GO" id="GO:0055085">
    <property type="term" value="P:transmembrane transport"/>
    <property type="evidence" value="ECO:0007669"/>
    <property type="project" value="TreeGrafter"/>
</dbReference>
<evidence type="ECO:0000256" key="2">
    <source>
        <dbReference type="ARBA" id="ARBA00009773"/>
    </source>
</evidence>
<accession>A0A4R0HA84</accession>
<comment type="subcellular location">
    <subcellularLocation>
        <location evidence="1">Membrane</location>
        <topology evidence="1">Multi-pass membrane protein</topology>
    </subcellularLocation>
</comment>
<feature type="transmembrane region" description="Helical" evidence="7">
    <location>
        <begin position="224"/>
        <end position="246"/>
    </location>
</feature>
<dbReference type="OrthoDB" id="9799225at2"/>
<feature type="transmembrane region" description="Helical" evidence="7">
    <location>
        <begin position="286"/>
        <end position="307"/>
    </location>
</feature>
<feature type="transmembrane region" description="Helical" evidence="7">
    <location>
        <begin position="168"/>
        <end position="191"/>
    </location>
</feature>
<dbReference type="PANTHER" id="PTHR21716">
    <property type="entry name" value="TRANSMEMBRANE PROTEIN"/>
    <property type="match status" value="1"/>
</dbReference>
<dbReference type="GO" id="GO:0016020">
    <property type="term" value="C:membrane"/>
    <property type="evidence" value="ECO:0007669"/>
    <property type="project" value="UniProtKB-SubCell"/>
</dbReference>
<protein>
    <submittedName>
        <fullName evidence="8">AI-2E family transporter</fullName>
    </submittedName>
</protein>
<keyword evidence="9" id="KW-1185">Reference proteome</keyword>
<evidence type="ECO:0000256" key="6">
    <source>
        <dbReference type="SAM" id="MobiDB-lite"/>
    </source>
</evidence>
<keyword evidence="4 7" id="KW-1133">Transmembrane helix</keyword>
<evidence type="ECO:0000256" key="1">
    <source>
        <dbReference type="ARBA" id="ARBA00004141"/>
    </source>
</evidence>
<evidence type="ECO:0000256" key="3">
    <source>
        <dbReference type="ARBA" id="ARBA00022692"/>
    </source>
</evidence>
<comment type="caution">
    <text evidence="8">The sequence shown here is derived from an EMBL/GenBank/DDBJ whole genome shotgun (WGS) entry which is preliminary data.</text>
</comment>
<gene>
    <name evidence="8" type="ORF">E0H45_17825</name>
</gene>
<reference evidence="8 9" key="1">
    <citation type="submission" date="2019-02" db="EMBL/GenBank/DDBJ databases">
        <title>Kribbella capetownensis sp. nov. and Kribbella speibonae sp. nov., isolated from soil.</title>
        <authorList>
            <person name="Curtis S.M."/>
            <person name="Norton I."/>
            <person name="Everest G.J."/>
            <person name="Meyers P.R."/>
        </authorList>
    </citation>
    <scope>NUCLEOTIDE SEQUENCE [LARGE SCALE GENOMIC DNA]</scope>
    <source>
        <strain evidence="8 9">KCTC 29219</strain>
    </source>
</reference>
<dbReference type="InterPro" id="IPR002549">
    <property type="entry name" value="AI-2E-like"/>
</dbReference>
<feature type="transmembrane region" description="Helical" evidence="7">
    <location>
        <begin position="37"/>
        <end position="54"/>
    </location>
</feature>
<dbReference type="Pfam" id="PF01594">
    <property type="entry name" value="AI-2E_transport"/>
    <property type="match status" value="1"/>
</dbReference>
<dbReference type="Proteomes" id="UP000292346">
    <property type="component" value="Unassembled WGS sequence"/>
</dbReference>
<evidence type="ECO:0000313" key="8">
    <source>
        <dbReference type="EMBL" id="TCC07807.1"/>
    </source>
</evidence>
<feature type="transmembrane region" description="Helical" evidence="7">
    <location>
        <begin position="327"/>
        <end position="353"/>
    </location>
</feature>
<feature type="transmembrane region" description="Helical" evidence="7">
    <location>
        <begin position="252"/>
        <end position="274"/>
    </location>
</feature>
<feature type="region of interest" description="Disordered" evidence="6">
    <location>
        <begin position="1"/>
        <end position="28"/>
    </location>
</feature>
<name>A0A4R0HA84_9ACTN</name>
<dbReference type="AlphaFoldDB" id="A0A4R0HA84"/>
<evidence type="ECO:0000256" key="5">
    <source>
        <dbReference type="ARBA" id="ARBA00023136"/>
    </source>
</evidence>
<sequence length="396" mass="41796">MGLEREGATMSAGSTESPDGLLPPAGPTPAPSTLPRGVVVLLGTGAAVLTAAGVRSFSDIVGPVFLALTLTIAVSPLRRLLVRKGVRGWVASLIALVVVNAFLLGVAAALAFSVARLGTLLPTYQDKFTDLVDDVRGWLAGRGVGADELQAALQKLDLGKFLDVLQGWLSGLLGVVSNLGFVIVLLFFMGLDASAFSDRLREAARIRPDISFALTDFARGTTRYLVVSTVFGLVVAIFDVGVLYLLDIPLPWLWGLLAFITNYIPNVGFFIGVLPPALLGLLDQGWATLLWVIIAYSVINFIIQSIIQPKVVGEAVGLTTTLTFLSLVFWAWILGPLGAVLAIPLSLLVKALLLDADPSTRWLNGLVSGDQLPEDAPAVEPAEVPAADAVAAEQVR</sequence>
<feature type="transmembrane region" description="Helical" evidence="7">
    <location>
        <begin position="89"/>
        <end position="112"/>
    </location>
</feature>
<evidence type="ECO:0000313" key="9">
    <source>
        <dbReference type="Proteomes" id="UP000292346"/>
    </source>
</evidence>
<keyword evidence="5 7" id="KW-0472">Membrane</keyword>
<dbReference type="EMBL" id="SJJZ01000002">
    <property type="protein sequence ID" value="TCC07807.1"/>
    <property type="molecule type" value="Genomic_DNA"/>
</dbReference>
<dbReference type="RefSeq" id="WP_131338633.1">
    <property type="nucleotide sequence ID" value="NZ_SJJZ01000002.1"/>
</dbReference>
<keyword evidence="3 7" id="KW-0812">Transmembrane</keyword>
<comment type="similarity">
    <text evidence="2">Belongs to the autoinducer-2 exporter (AI-2E) (TC 2.A.86) family.</text>
</comment>